<accession>A0A9W7BHR9</accession>
<evidence type="ECO:0000256" key="5">
    <source>
        <dbReference type="SAM" id="MobiDB-lite"/>
    </source>
</evidence>
<evidence type="ECO:0000256" key="1">
    <source>
        <dbReference type="ARBA" id="ARBA00022737"/>
    </source>
</evidence>
<keyword evidence="1" id="KW-0677">Repeat</keyword>
<dbReference type="InterPro" id="IPR032781">
    <property type="entry name" value="ABC_tran_Xtn"/>
</dbReference>
<dbReference type="SUPFAM" id="SSF52540">
    <property type="entry name" value="P-loop containing nucleoside triphosphate hydrolases"/>
    <property type="match status" value="2"/>
</dbReference>
<keyword evidence="2" id="KW-0547">Nucleotide-binding</keyword>
<dbReference type="Pfam" id="PF00005">
    <property type="entry name" value="ABC_tran"/>
    <property type="match status" value="2"/>
</dbReference>
<feature type="domain" description="ABC transporter" evidence="6">
    <location>
        <begin position="194"/>
        <end position="473"/>
    </location>
</feature>
<dbReference type="PANTHER" id="PTHR19211">
    <property type="entry name" value="ATP-BINDING TRANSPORT PROTEIN-RELATED"/>
    <property type="match status" value="1"/>
</dbReference>
<evidence type="ECO:0000256" key="4">
    <source>
        <dbReference type="SAM" id="Coils"/>
    </source>
</evidence>
<sequence length="773" mass="87014">MDESSVSSLLTPLLTPSNVDPDIIEYLSSMLADLPISELQSKSEVNETVQPFLESSDVDSSTITSVVLSIVNAAGGDTTKEANEDENMQQKNELRKLHSGVVMGEQPNLSAADEEANAYLWGTDTYSKKFNEQKEAQIAESSKDRRKAKQELERARREYEAKVRMIEKEEEANSGKVAAMVLPDYKTGRNERDIQVRNVSLDLDNGKRLLDAAEIKFSYKRRYGLVGKNGIGKTTLLKAIAAFEVEGFPRHHRVLHVRQEIKGGSNSVLNTVLEADVERNGLLEEEKEILKRLNEEPGDGNALKRAQELAKKKVKGEQETEEAPSDDSKFSGDLKRLDEIYARLDIIGGDGAEARASMILSGLQFSPKMQRGPTSALSGGWRMRVSLAAALFIEPDLLMLDEPTNHLDLEAVLWLEQYLIGYRHTLVVVSHDRGFLNEICSDIIEFKDYKLNYYKGDYDTYVKTAEDAVTNQKRVYAAYKDKRAHMQEFVDKFRFNAKRASLVQSRIKAIEKLDLEAPDNVEIEPVWRFSIENPEPLGIPIISVNDIDFDYDQEKPKEEYLLKKVNFGIDLQSKIGILGPNGAGKSTLLNLIMGKLSPLKGDCIRNGRLRIAYFTQHSADKFDLQLSAIENMLAMFERATDQEMRQWVGKFQIQGNDAIKPMMMLSGGQKSRVAFAALAYARPHVMIFDEPTNHLDMESIDALIEAVQSFRGGVVVVSHDQFFITRTCQELWVVGEGEAKRFRGDFNAYKKHALEKTRKFVEASVKSLSNING</sequence>
<comment type="caution">
    <text evidence="7">The sequence shown here is derived from an EMBL/GenBank/DDBJ whole genome shotgun (WGS) entry which is preliminary data.</text>
</comment>
<dbReference type="Pfam" id="PF12848">
    <property type="entry name" value="ABC_tran_Xtn"/>
    <property type="match status" value="1"/>
</dbReference>
<keyword evidence="4" id="KW-0175">Coiled coil</keyword>
<dbReference type="InterPro" id="IPR050611">
    <property type="entry name" value="ABCF"/>
</dbReference>
<dbReference type="CDD" id="cd03221">
    <property type="entry name" value="ABCF_EF-3"/>
    <property type="match status" value="2"/>
</dbReference>
<feature type="compositionally biased region" description="Basic and acidic residues" evidence="5">
    <location>
        <begin position="305"/>
        <end position="318"/>
    </location>
</feature>
<dbReference type="InterPro" id="IPR027417">
    <property type="entry name" value="P-loop_NTPase"/>
</dbReference>
<keyword evidence="3" id="KW-0067">ATP-binding</keyword>
<gene>
    <name evidence="7" type="ORF">TrST_g5569</name>
</gene>
<dbReference type="GO" id="GO:0016887">
    <property type="term" value="F:ATP hydrolysis activity"/>
    <property type="evidence" value="ECO:0007669"/>
    <property type="project" value="InterPro"/>
</dbReference>
<evidence type="ECO:0000256" key="2">
    <source>
        <dbReference type="ARBA" id="ARBA00022741"/>
    </source>
</evidence>
<dbReference type="PROSITE" id="PS50893">
    <property type="entry name" value="ABC_TRANSPORTER_2"/>
    <property type="match status" value="2"/>
</dbReference>
<dbReference type="FunFam" id="3.40.50.300:FF:000104">
    <property type="entry name" value="ATP-binding cassette sub-family F member 3"/>
    <property type="match status" value="1"/>
</dbReference>
<protein>
    <recommendedName>
        <fullName evidence="6">ABC transporter domain-containing protein</fullName>
    </recommendedName>
</protein>
<feature type="region of interest" description="Disordered" evidence="5">
    <location>
        <begin position="296"/>
        <end position="331"/>
    </location>
</feature>
<dbReference type="GO" id="GO:0005524">
    <property type="term" value="F:ATP binding"/>
    <property type="evidence" value="ECO:0007669"/>
    <property type="project" value="UniProtKB-KW"/>
</dbReference>
<feature type="domain" description="ABC transporter" evidence="6">
    <location>
        <begin position="542"/>
        <end position="761"/>
    </location>
</feature>
<reference evidence="8" key="1">
    <citation type="journal article" date="2023" name="Commun. Biol.">
        <title>Genome analysis of Parmales, the sister group of diatoms, reveals the evolutionary specialization of diatoms from phago-mixotrophs to photoautotrophs.</title>
        <authorList>
            <person name="Ban H."/>
            <person name="Sato S."/>
            <person name="Yoshikawa S."/>
            <person name="Yamada K."/>
            <person name="Nakamura Y."/>
            <person name="Ichinomiya M."/>
            <person name="Sato N."/>
            <person name="Blanc-Mathieu R."/>
            <person name="Endo H."/>
            <person name="Kuwata A."/>
            <person name="Ogata H."/>
        </authorList>
    </citation>
    <scope>NUCLEOTIDE SEQUENCE [LARGE SCALE GENOMIC DNA]</scope>
    <source>
        <strain evidence="8">NIES 3701</strain>
    </source>
</reference>
<dbReference type="PANTHER" id="PTHR19211:SF134">
    <property type="entry name" value="ABC TRANSPORTER DOMAIN-CONTAINING PROTEIN"/>
    <property type="match status" value="1"/>
</dbReference>
<evidence type="ECO:0000313" key="8">
    <source>
        <dbReference type="Proteomes" id="UP001165085"/>
    </source>
</evidence>
<dbReference type="EMBL" id="BRXY01000313">
    <property type="protein sequence ID" value="GMH86425.1"/>
    <property type="molecule type" value="Genomic_DNA"/>
</dbReference>
<evidence type="ECO:0000259" key="6">
    <source>
        <dbReference type="PROSITE" id="PS50893"/>
    </source>
</evidence>
<dbReference type="AlphaFoldDB" id="A0A9W7BHR9"/>
<evidence type="ECO:0000256" key="3">
    <source>
        <dbReference type="ARBA" id="ARBA00022840"/>
    </source>
</evidence>
<dbReference type="Proteomes" id="UP001165085">
    <property type="component" value="Unassembled WGS sequence"/>
</dbReference>
<name>A0A9W7BHR9_9STRA</name>
<keyword evidence="8" id="KW-1185">Reference proteome</keyword>
<dbReference type="InterPro" id="IPR017871">
    <property type="entry name" value="ABC_transporter-like_CS"/>
</dbReference>
<proteinExistence type="predicted"/>
<dbReference type="PROSITE" id="PS00211">
    <property type="entry name" value="ABC_TRANSPORTER_1"/>
    <property type="match status" value="2"/>
</dbReference>
<dbReference type="InterPro" id="IPR003439">
    <property type="entry name" value="ABC_transporter-like_ATP-bd"/>
</dbReference>
<organism evidence="7 8">
    <name type="scientific">Triparma strigata</name>
    <dbReference type="NCBI Taxonomy" id="1606541"/>
    <lineage>
        <taxon>Eukaryota</taxon>
        <taxon>Sar</taxon>
        <taxon>Stramenopiles</taxon>
        <taxon>Ochrophyta</taxon>
        <taxon>Bolidophyceae</taxon>
        <taxon>Parmales</taxon>
        <taxon>Triparmaceae</taxon>
        <taxon>Triparma</taxon>
    </lineage>
</organism>
<dbReference type="OrthoDB" id="2110130at2759"/>
<feature type="coiled-coil region" evidence="4">
    <location>
        <begin position="131"/>
        <end position="172"/>
    </location>
</feature>
<dbReference type="Gene3D" id="3.40.50.300">
    <property type="entry name" value="P-loop containing nucleotide triphosphate hydrolases"/>
    <property type="match status" value="2"/>
</dbReference>
<evidence type="ECO:0000313" key="7">
    <source>
        <dbReference type="EMBL" id="GMH86425.1"/>
    </source>
</evidence>
<dbReference type="SMART" id="SM00382">
    <property type="entry name" value="AAA"/>
    <property type="match status" value="2"/>
</dbReference>
<dbReference type="InterPro" id="IPR003593">
    <property type="entry name" value="AAA+_ATPase"/>
</dbReference>